<dbReference type="CDD" id="cd00200">
    <property type="entry name" value="WD40"/>
    <property type="match status" value="1"/>
</dbReference>
<dbReference type="InterPro" id="IPR036322">
    <property type="entry name" value="WD40_repeat_dom_sf"/>
</dbReference>
<dbReference type="EMBL" id="PUHQ01000031">
    <property type="protein sequence ID" value="KAG0661878.1"/>
    <property type="molecule type" value="Genomic_DNA"/>
</dbReference>
<dbReference type="PROSITE" id="PS50294">
    <property type="entry name" value="WD_REPEATS_REGION"/>
    <property type="match status" value="5"/>
</dbReference>
<evidence type="ECO:0000313" key="6">
    <source>
        <dbReference type="EMBL" id="KAG0661878.1"/>
    </source>
</evidence>
<dbReference type="InterPro" id="IPR019775">
    <property type="entry name" value="WD40_repeat_CS"/>
</dbReference>
<evidence type="ECO:0000256" key="2">
    <source>
        <dbReference type="ARBA" id="ARBA00022737"/>
    </source>
</evidence>
<dbReference type="Gene3D" id="1.20.1280.50">
    <property type="match status" value="1"/>
</dbReference>
<sequence>MALTLARDAETDPPTESRPTTVTTAATAPMPVPQLARLINDHELDPASGDFDTDAAAAAAASANPLAYLASSSPSRALSRFWDRLSPPSIPSPFQVASAPPYPPAFLGRDGDRDDSNRAGSVEDHHHFVGMAIGAHPPTSPPVLEQYDSASQLSFSLRRAAVPEPVQQRNYGAGAAAFSQEGRRASRRPRTDSWESPFRLPSMPWKSREKQDGDSSAIVGNGDRDSDSMVDDEACFVDGWEGKVDFLASLPFEISLNILANLDFRSVLSAGAVSRQWRSLTLDPLLWRDLFHQNQRWHIKPEAYRLAAAAAAAAQTPAAATPLANFSSFKTNQFLGNGAGPLSGSAGNSTSTTPDHRPVMPNLKRAASSFGRAGAKRFVTGADRVSHGGVVIGRKLSEIVGDLNVLSLVPGTTSHSRGSSRTPSEAGDAATAGSGDGGSGHRPGRESSVPSTPTRPPLLSRFSATTGTPTLSLSTAAALPSTSTLQTNAFASPPSATVPRSYSSSALSSLSSAFPAAAAVTPLKPRPNPSNGGHAAESSLEHEHQVPSTPAQQAAAAAAQDRRLGSDYLDWPKLFRDHWLLDQRWQKGQPSWSWFEGHEDSVYCCQFDERKIISGSRDRTIRVWDIASGETTHVLRGHEGSILCLQYDDEILVTGSSDSTVIVWDLVGDPTAGRNKYEERMKLVGHGMGVLDLCFDDRYIVSCSKDTKTHVWDRSTGKLHRVLQGHRGPVNAVQIHGDRVLTASGDSLMKMWDLHTGQALRTFTGHSRGLACVSWAPSGKWFVSSSNDKTIKLWDAETGECLRTYVGHADLVRGLAFDERCQRIVSAGYDRTTRVWDAETGEMIHKFNSHSSLVFDVSFSASKIVSASHDRRILLMDFGVGLDVDKFI</sequence>
<feature type="region of interest" description="Disordered" evidence="4">
    <location>
        <begin position="166"/>
        <end position="226"/>
    </location>
</feature>
<protein>
    <recommendedName>
        <fullName evidence="5">F-box domain-containing protein</fullName>
    </recommendedName>
</protein>
<organism evidence="6 7">
    <name type="scientific">Rhodotorula mucilaginosa</name>
    <name type="common">Yeast</name>
    <name type="synonym">Rhodotorula rubra</name>
    <dbReference type="NCBI Taxonomy" id="5537"/>
    <lineage>
        <taxon>Eukaryota</taxon>
        <taxon>Fungi</taxon>
        <taxon>Dikarya</taxon>
        <taxon>Basidiomycota</taxon>
        <taxon>Pucciniomycotina</taxon>
        <taxon>Microbotryomycetes</taxon>
        <taxon>Sporidiobolales</taxon>
        <taxon>Sporidiobolaceae</taxon>
        <taxon>Rhodotorula</taxon>
    </lineage>
</organism>
<feature type="region of interest" description="Disordered" evidence="4">
    <location>
        <begin position="410"/>
        <end position="467"/>
    </location>
</feature>
<dbReference type="SUPFAM" id="SSF50978">
    <property type="entry name" value="WD40 repeat-like"/>
    <property type="match status" value="1"/>
</dbReference>
<feature type="domain" description="F-box" evidence="5">
    <location>
        <begin position="244"/>
        <end position="290"/>
    </location>
</feature>
<dbReference type="PANTHER" id="PTHR14604">
    <property type="entry name" value="WD40 REPEAT PF20"/>
    <property type="match status" value="1"/>
</dbReference>
<dbReference type="Proteomes" id="UP000777482">
    <property type="component" value="Unassembled WGS sequence"/>
</dbReference>
<dbReference type="Gene3D" id="2.130.10.10">
    <property type="entry name" value="YVTN repeat-like/Quinoprotein amine dehydrogenase"/>
    <property type="match status" value="2"/>
</dbReference>
<feature type="repeat" description="WD" evidence="3">
    <location>
        <begin position="635"/>
        <end position="666"/>
    </location>
</feature>
<feature type="compositionally biased region" description="Basic and acidic residues" evidence="4">
    <location>
        <begin position="181"/>
        <end position="193"/>
    </location>
</feature>
<feature type="repeat" description="WD" evidence="3">
    <location>
        <begin position="723"/>
        <end position="762"/>
    </location>
</feature>
<dbReference type="InterPro" id="IPR015943">
    <property type="entry name" value="WD40/YVTN_repeat-like_dom_sf"/>
</dbReference>
<proteinExistence type="predicted"/>
<feature type="compositionally biased region" description="Low complexity" evidence="4">
    <location>
        <begin position="17"/>
        <end position="29"/>
    </location>
</feature>
<reference evidence="6 7" key="1">
    <citation type="submission" date="2020-11" db="EMBL/GenBank/DDBJ databases">
        <title>Kefir isolates.</title>
        <authorList>
            <person name="Marcisauskas S."/>
            <person name="Kim Y."/>
            <person name="Blasche S."/>
        </authorList>
    </citation>
    <scope>NUCLEOTIDE SEQUENCE [LARGE SCALE GENOMIC DNA]</scope>
    <source>
        <strain evidence="6 7">KR</strain>
    </source>
</reference>
<feature type="repeat" description="WD" evidence="3">
    <location>
        <begin position="595"/>
        <end position="634"/>
    </location>
</feature>
<dbReference type="SUPFAM" id="SSF81383">
    <property type="entry name" value="F-box domain"/>
    <property type="match status" value="1"/>
</dbReference>
<name>A0A9P7B778_RHOMI</name>
<dbReference type="AlphaFoldDB" id="A0A9P7B778"/>
<accession>A0A9P7B778</accession>
<dbReference type="InterPro" id="IPR050995">
    <property type="entry name" value="WD-F-box_domain-protein"/>
</dbReference>
<dbReference type="InterPro" id="IPR001810">
    <property type="entry name" value="F-box_dom"/>
</dbReference>
<dbReference type="Pfam" id="PF00400">
    <property type="entry name" value="WD40"/>
    <property type="match status" value="6"/>
</dbReference>
<keyword evidence="7" id="KW-1185">Reference proteome</keyword>
<dbReference type="PROSITE" id="PS00678">
    <property type="entry name" value="WD_REPEATS_1"/>
    <property type="match status" value="4"/>
</dbReference>
<dbReference type="InterPro" id="IPR001680">
    <property type="entry name" value="WD40_rpt"/>
</dbReference>
<feature type="compositionally biased region" description="Low complexity" evidence="4">
    <location>
        <begin position="410"/>
        <end position="433"/>
    </location>
</feature>
<dbReference type="SMART" id="SM00256">
    <property type="entry name" value="FBOX"/>
    <property type="match status" value="1"/>
</dbReference>
<evidence type="ECO:0000259" key="5">
    <source>
        <dbReference type="PROSITE" id="PS50181"/>
    </source>
</evidence>
<dbReference type="PROSITE" id="PS50082">
    <property type="entry name" value="WD_REPEATS_2"/>
    <property type="match status" value="6"/>
</dbReference>
<keyword evidence="2" id="KW-0677">Repeat</keyword>
<dbReference type="PRINTS" id="PR00320">
    <property type="entry name" value="GPROTEINBRPT"/>
</dbReference>
<evidence type="ECO:0000256" key="1">
    <source>
        <dbReference type="ARBA" id="ARBA00022574"/>
    </source>
</evidence>
<feature type="region of interest" description="Disordered" evidence="4">
    <location>
        <begin position="340"/>
        <end position="360"/>
    </location>
</feature>
<feature type="region of interest" description="Disordered" evidence="4">
    <location>
        <begin position="1"/>
        <end position="31"/>
    </location>
</feature>
<evidence type="ECO:0000256" key="3">
    <source>
        <dbReference type="PROSITE-ProRule" id="PRU00221"/>
    </source>
</evidence>
<feature type="repeat" description="WD" evidence="3">
    <location>
        <begin position="763"/>
        <end position="804"/>
    </location>
</feature>
<dbReference type="Pfam" id="PF12937">
    <property type="entry name" value="F-box-like"/>
    <property type="match status" value="1"/>
</dbReference>
<feature type="repeat" description="WD" evidence="3">
    <location>
        <begin position="683"/>
        <end position="722"/>
    </location>
</feature>
<gene>
    <name evidence="6" type="ORF">C6P46_003769</name>
</gene>
<dbReference type="PANTHER" id="PTHR14604:SF4">
    <property type="entry name" value="F-BOX DOMAIN-CONTAINING PROTEIN"/>
    <property type="match status" value="1"/>
</dbReference>
<dbReference type="SMART" id="SM00320">
    <property type="entry name" value="WD40"/>
    <property type="match status" value="7"/>
</dbReference>
<feature type="region of interest" description="Disordered" evidence="4">
    <location>
        <begin position="520"/>
        <end position="559"/>
    </location>
</feature>
<feature type="repeat" description="WD" evidence="3">
    <location>
        <begin position="805"/>
        <end position="846"/>
    </location>
</feature>
<dbReference type="OrthoDB" id="19711at2759"/>
<dbReference type="PROSITE" id="PS50181">
    <property type="entry name" value="FBOX"/>
    <property type="match status" value="1"/>
</dbReference>
<comment type="caution">
    <text evidence="6">The sequence shown here is derived from an EMBL/GenBank/DDBJ whole genome shotgun (WGS) entry which is preliminary data.</text>
</comment>
<dbReference type="InterPro" id="IPR020472">
    <property type="entry name" value="WD40_PAC1"/>
</dbReference>
<evidence type="ECO:0000313" key="7">
    <source>
        <dbReference type="Proteomes" id="UP000777482"/>
    </source>
</evidence>
<keyword evidence="1 3" id="KW-0853">WD repeat</keyword>
<dbReference type="InterPro" id="IPR036047">
    <property type="entry name" value="F-box-like_dom_sf"/>
</dbReference>
<evidence type="ECO:0000256" key="4">
    <source>
        <dbReference type="SAM" id="MobiDB-lite"/>
    </source>
</evidence>